<dbReference type="Proteomes" id="UP000244989">
    <property type="component" value="Unassembled WGS sequence"/>
</dbReference>
<dbReference type="EMBL" id="QEEZ01000006">
    <property type="protein sequence ID" value="PWC02015.1"/>
    <property type="molecule type" value="Genomic_DNA"/>
</dbReference>
<keyword evidence="1" id="KW-0472">Membrane</keyword>
<feature type="transmembrane region" description="Helical" evidence="1">
    <location>
        <begin position="54"/>
        <end position="77"/>
    </location>
</feature>
<proteinExistence type="predicted"/>
<accession>A0A2U1T7S0</accession>
<evidence type="ECO:0000313" key="3">
    <source>
        <dbReference type="Proteomes" id="UP000244989"/>
    </source>
</evidence>
<dbReference type="RefSeq" id="WP_108431980.1">
    <property type="nucleotide sequence ID" value="NZ_CP026947.1"/>
</dbReference>
<dbReference type="Gene3D" id="2.40.410.10">
    <property type="entry name" value="putative membrane protein from Corynebacterium diphtheriae superfamily"/>
    <property type="match status" value="1"/>
</dbReference>
<dbReference type="Pfam" id="PF11580">
    <property type="entry name" value="DUF3239"/>
    <property type="match status" value="1"/>
</dbReference>
<comment type="caution">
    <text evidence="2">The sequence shown here is derived from an EMBL/GenBank/DDBJ whole genome shotgun (WGS) entry which is preliminary data.</text>
</comment>
<keyword evidence="1" id="KW-0812">Transmembrane</keyword>
<dbReference type="AlphaFoldDB" id="A0A2U1T7S0"/>
<keyword evidence="1" id="KW-1133">Transmembrane helix</keyword>
<dbReference type="OrthoDB" id="4548219at2"/>
<gene>
    <name evidence="2" type="ORF">DF222_04015</name>
</gene>
<keyword evidence="3" id="KW-1185">Reference proteome</keyword>
<evidence type="ECO:0000256" key="1">
    <source>
        <dbReference type="SAM" id="Phobius"/>
    </source>
</evidence>
<evidence type="ECO:0000313" key="2">
    <source>
        <dbReference type="EMBL" id="PWC02015.1"/>
    </source>
</evidence>
<organism evidence="2 3">
    <name type="scientific">Corynebacterium yudongzhengii</name>
    <dbReference type="NCBI Taxonomy" id="2080740"/>
    <lineage>
        <taxon>Bacteria</taxon>
        <taxon>Bacillati</taxon>
        <taxon>Actinomycetota</taxon>
        <taxon>Actinomycetes</taxon>
        <taxon>Mycobacteriales</taxon>
        <taxon>Corynebacteriaceae</taxon>
        <taxon>Corynebacterium</taxon>
    </lineage>
</organism>
<feature type="transmembrane region" description="Helical" evidence="1">
    <location>
        <begin position="28"/>
        <end position="48"/>
    </location>
</feature>
<dbReference type="KEGG" id="cyz:C3B44_08360"/>
<name>A0A2U1T7S0_9CORY</name>
<sequence length="215" mass="24404">MKVFKFEVDEPFARKHNEMIRDTRRVRAGGILLGAIVIILALLFYFFIADQAVWALMILIVAIAMGIVFAIVGITVARKYNKIQPLYDRYPLVPSVIAEVNERDFVLMALVNTNVDPSLPPRWGLALRTVTAVPGIKTPKIGMKIPSAAVLGRRTTHDRDHWQQITPMPIAWGTPDQDIVKEARRSIPQEQWNRLDRNRDKLNDVKATSQDLLVL</sequence>
<dbReference type="InterPro" id="IPR021632">
    <property type="entry name" value="DUF3239"/>
</dbReference>
<protein>
    <submittedName>
        <fullName evidence="2">DUF3239 domain-containing protein</fullName>
    </submittedName>
</protein>
<reference evidence="3" key="1">
    <citation type="submission" date="2018-04" db="EMBL/GenBank/DDBJ databases">
        <authorList>
            <person name="Liu S."/>
            <person name="Wang Z."/>
            <person name="Li J."/>
        </authorList>
    </citation>
    <scope>NUCLEOTIDE SEQUENCE [LARGE SCALE GENOMIC DNA]</scope>
    <source>
        <strain evidence="3">2189</strain>
    </source>
</reference>
<dbReference type="InterPro" id="IPR023124">
    <property type="entry name" value="DUF3239_dom_sf"/>
</dbReference>